<protein>
    <submittedName>
        <fullName evidence="6">Radical SAM protein</fullName>
    </submittedName>
</protein>
<keyword evidence="3" id="KW-0408">Iron</keyword>
<dbReference type="PANTHER" id="PTHR43288">
    <property type="entry name" value="BIOTIN SYNTHASE-RELATED PROTEIN, RADICAL SAM SUPERFAMILY"/>
    <property type="match status" value="1"/>
</dbReference>
<keyword evidence="1" id="KW-0949">S-adenosyl-L-methionine</keyword>
<evidence type="ECO:0000256" key="1">
    <source>
        <dbReference type="ARBA" id="ARBA00022691"/>
    </source>
</evidence>
<sequence>MSGNASGKGAVFKPTLAQHVALYEGIECDYRAEVETLGLPFASRRTDAAQAAVEQRVRDLASRGVLVENGGKSLHRGWISPACIQCRKGLNTLTLGLSTQCPRNCYFCFNANQRDHDELQRGMQDACGELTNYYNRGAQLEHIALTGGEPLVHKSETIEFFDYARKLYPHAYMRLYTSGAYLDEEVLRRLRAVCLDEIRLSIKLDESESSHEDVLALMVLAARYIPNVMVEMPVAPDWVQPMRKLLVQLDAIGVKGINLLEFCYPLHNAHEFLRRGYAIKNPPYRVYYDYEYAGGLPIAGSEEACLDLFDFAIERNLSMGCHYCSLENKFTSQLYLQNAPFQEAFPLRTLSEEGYFLESAKAFGEEAGVVARLAKDTGAFACEYNERGDFAEFPLHAVPLLCEAFPDMPIGISVGAVEVAVRESIGAASPAPAQRVPVLRELKLEQTTPRAFCAAVSGNCEE</sequence>
<dbReference type="InterPro" id="IPR007197">
    <property type="entry name" value="rSAM"/>
</dbReference>
<keyword evidence="4" id="KW-0411">Iron-sulfur</keyword>
<dbReference type="SFLD" id="SFLDS00029">
    <property type="entry name" value="Radical_SAM"/>
    <property type="match status" value="1"/>
</dbReference>
<evidence type="ECO:0000256" key="3">
    <source>
        <dbReference type="ARBA" id="ARBA00023004"/>
    </source>
</evidence>
<dbReference type="Pfam" id="PF04055">
    <property type="entry name" value="Radical_SAM"/>
    <property type="match status" value="1"/>
</dbReference>
<dbReference type="SUPFAM" id="SSF102114">
    <property type="entry name" value="Radical SAM enzymes"/>
    <property type="match status" value="1"/>
</dbReference>
<keyword evidence="2" id="KW-0479">Metal-binding</keyword>
<evidence type="ECO:0000256" key="4">
    <source>
        <dbReference type="ARBA" id="ARBA00023014"/>
    </source>
</evidence>
<gene>
    <name evidence="6" type="ORF">VIN30_01420</name>
</gene>
<dbReference type="CDD" id="cd01335">
    <property type="entry name" value="Radical_SAM"/>
    <property type="match status" value="1"/>
</dbReference>
<comment type="caution">
    <text evidence="6">The sequence shown here is derived from an EMBL/GenBank/DDBJ whole genome shotgun (WGS) entry which is preliminary data.</text>
</comment>
<dbReference type="Gene3D" id="3.20.20.70">
    <property type="entry name" value="Aldolase class I"/>
    <property type="match status" value="1"/>
</dbReference>
<dbReference type="RefSeq" id="WP_338208678.1">
    <property type="nucleotide sequence ID" value="NZ_JAYMFF010000002.1"/>
</dbReference>
<organism evidence="6 7">
    <name type="scientific">Adlercreutzia wanghongyangiae</name>
    <dbReference type="NCBI Taxonomy" id="3111451"/>
    <lineage>
        <taxon>Bacteria</taxon>
        <taxon>Bacillati</taxon>
        <taxon>Actinomycetota</taxon>
        <taxon>Coriobacteriia</taxon>
        <taxon>Eggerthellales</taxon>
        <taxon>Eggerthellaceae</taxon>
        <taxon>Adlercreutzia</taxon>
    </lineage>
</organism>
<dbReference type="InterPro" id="IPR058240">
    <property type="entry name" value="rSAM_sf"/>
</dbReference>
<proteinExistence type="predicted"/>
<dbReference type="PROSITE" id="PS51918">
    <property type="entry name" value="RADICAL_SAM"/>
    <property type="match status" value="1"/>
</dbReference>
<evidence type="ECO:0000256" key="2">
    <source>
        <dbReference type="ARBA" id="ARBA00022723"/>
    </source>
</evidence>
<reference evidence="6 7" key="1">
    <citation type="submission" date="2024-01" db="EMBL/GenBank/DDBJ databases">
        <title>novel species in genus Adlercreutzia.</title>
        <authorList>
            <person name="Liu X."/>
        </authorList>
    </citation>
    <scope>NUCLEOTIDE SEQUENCE [LARGE SCALE GENOMIC DNA]</scope>
    <source>
        <strain evidence="6 7">R7</strain>
    </source>
</reference>
<evidence type="ECO:0000259" key="5">
    <source>
        <dbReference type="PROSITE" id="PS51918"/>
    </source>
</evidence>
<evidence type="ECO:0000313" key="6">
    <source>
        <dbReference type="EMBL" id="MEC4175108.1"/>
    </source>
</evidence>
<evidence type="ECO:0000313" key="7">
    <source>
        <dbReference type="Proteomes" id="UP001349994"/>
    </source>
</evidence>
<accession>A0ABU6IFG4</accession>
<name>A0ABU6IFG4_9ACTN</name>
<dbReference type="InterPro" id="IPR013785">
    <property type="entry name" value="Aldolase_TIM"/>
</dbReference>
<feature type="domain" description="Radical SAM core" evidence="5">
    <location>
        <begin position="87"/>
        <end position="299"/>
    </location>
</feature>
<keyword evidence="7" id="KW-1185">Reference proteome</keyword>
<dbReference type="Proteomes" id="UP001349994">
    <property type="component" value="Unassembled WGS sequence"/>
</dbReference>
<dbReference type="EMBL" id="JAYMFF010000002">
    <property type="protein sequence ID" value="MEC4175108.1"/>
    <property type="molecule type" value="Genomic_DNA"/>
</dbReference>
<dbReference type="PANTHER" id="PTHR43288:SF1">
    <property type="entry name" value="GLYCYL-RADICAL ENZYME ACTIVATING ENZYME MJ0021-RELATED"/>
    <property type="match status" value="1"/>
</dbReference>